<proteinExistence type="predicted"/>
<accession>A0A8J3GCN9</accession>
<comment type="caution">
    <text evidence="1">The sequence shown here is derived from an EMBL/GenBank/DDBJ whole genome shotgun (WGS) entry which is preliminary data.</text>
</comment>
<dbReference type="EMBL" id="BMXG01000001">
    <property type="protein sequence ID" value="GHB90829.1"/>
    <property type="molecule type" value="Genomic_DNA"/>
</dbReference>
<sequence>MLLKSDVIAALIANLEEELAAAEHASRDAASYATDEESRAESKWDTQGLEASYLAAGQATHAKEVSKALGNIIGQRIELERACTSVQRGALIQCQLGKSREWFFFAPSGGGETLAIDGTEVTVITPDSPIAHLLVGHGTGDDFTLPNGAPGKVLAVL</sequence>
<organism evidence="1 2">
    <name type="scientific">Cerasicoccus arenae</name>
    <dbReference type="NCBI Taxonomy" id="424488"/>
    <lineage>
        <taxon>Bacteria</taxon>
        <taxon>Pseudomonadati</taxon>
        <taxon>Verrucomicrobiota</taxon>
        <taxon>Opitutia</taxon>
        <taxon>Puniceicoccales</taxon>
        <taxon>Cerasicoccaceae</taxon>
        <taxon>Cerasicoccus</taxon>
    </lineage>
</organism>
<dbReference type="RefSeq" id="WP_189510961.1">
    <property type="nucleotide sequence ID" value="NZ_BMXG01000001.1"/>
</dbReference>
<reference evidence="1" key="2">
    <citation type="submission" date="2020-09" db="EMBL/GenBank/DDBJ databases">
        <authorList>
            <person name="Sun Q."/>
            <person name="Kim S."/>
        </authorList>
    </citation>
    <scope>NUCLEOTIDE SEQUENCE</scope>
    <source>
        <strain evidence="1">KCTC 12870</strain>
    </source>
</reference>
<protein>
    <recommendedName>
        <fullName evidence="3">Transcription elongation factor GreAB</fullName>
    </recommendedName>
</protein>
<reference evidence="1" key="1">
    <citation type="journal article" date="2014" name="Int. J. Syst. Evol. Microbiol.">
        <title>Complete genome sequence of Corynebacterium casei LMG S-19264T (=DSM 44701T), isolated from a smear-ripened cheese.</title>
        <authorList>
            <consortium name="US DOE Joint Genome Institute (JGI-PGF)"/>
            <person name="Walter F."/>
            <person name="Albersmeier A."/>
            <person name="Kalinowski J."/>
            <person name="Ruckert C."/>
        </authorList>
    </citation>
    <scope>NUCLEOTIDE SEQUENCE</scope>
    <source>
        <strain evidence="1">KCTC 12870</strain>
    </source>
</reference>
<keyword evidence="2" id="KW-1185">Reference proteome</keyword>
<evidence type="ECO:0000313" key="1">
    <source>
        <dbReference type="EMBL" id="GHB90829.1"/>
    </source>
</evidence>
<evidence type="ECO:0008006" key="3">
    <source>
        <dbReference type="Google" id="ProtNLM"/>
    </source>
</evidence>
<evidence type="ECO:0000313" key="2">
    <source>
        <dbReference type="Proteomes" id="UP000642829"/>
    </source>
</evidence>
<dbReference type="Proteomes" id="UP000642829">
    <property type="component" value="Unassembled WGS sequence"/>
</dbReference>
<dbReference type="AlphaFoldDB" id="A0A8J3GCN9"/>
<gene>
    <name evidence="1" type="ORF">GCM10007047_02080</name>
</gene>
<name>A0A8J3GCN9_9BACT</name>